<reference evidence="5 6" key="1">
    <citation type="submission" date="2013-12" db="EMBL/GenBank/DDBJ databases">
        <authorList>
            <consortium name="DOE Joint Genome Institute"/>
            <person name="Eisen J."/>
            <person name="Huntemann M."/>
            <person name="Han J."/>
            <person name="Chen A."/>
            <person name="Kyrpides N."/>
            <person name="Mavromatis K."/>
            <person name="Markowitz V."/>
            <person name="Palaniappan K."/>
            <person name="Ivanova N."/>
            <person name="Schaumberg A."/>
            <person name="Pati A."/>
            <person name="Liolios K."/>
            <person name="Nordberg H.P."/>
            <person name="Cantor M.N."/>
            <person name="Hua S.X."/>
            <person name="Woyke T."/>
        </authorList>
    </citation>
    <scope>NUCLEOTIDE SEQUENCE [LARGE SCALE GENOMIC DNA]</scope>
    <source>
        <strain evidence="5 6">DSM 23557</strain>
    </source>
</reference>
<dbReference type="InterPro" id="IPR003029">
    <property type="entry name" value="S1_domain"/>
</dbReference>
<evidence type="ECO:0000256" key="1">
    <source>
        <dbReference type="ARBA" id="ARBA00006767"/>
    </source>
</evidence>
<dbReference type="KEGG" id="trd:THERU_02175"/>
<evidence type="ECO:0000256" key="3">
    <source>
        <dbReference type="ARBA" id="ARBA00023274"/>
    </source>
</evidence>
<protein>
    <submittedName>
        <fullName evidence="5">Ribosomal protein S01</fullName>
    </submittedName>
</protein>
<gene>
    <name evidence="5" type="ORF">THERU_02175</name>
</gene>
<dbReference type="InterPro" id="IPR012340">
    <property type="entry name" value="NA-bd_OB-fold"/>
</dbReference>
<feature type="domain" description="S1 motif" evidence="4">
    <location>
        <begin position="268"/>
        <end position="332"/>
    </location>
</feature>
<dbReference type="SMART" id="SM00316">
    <property type="entry name" value="S1"/>
    <property type="match status" value="6"/>
</dbReference>
<dbReference type="InterPro" id="IPR050437">
    <property type="entry name" value="Ribos_protein_bS1-like"/>
</dbReference>
<feature type="domain" description="S1 motif" evidence="4">
    <location>
        <begin position="21"/>
        <end position="80"/>
    </location>
</feature>
<evidence type="ECO:0000259" key="4">
    <source>
        <dbReference type="PROSITE" id="PS50126"/>
    </source>
</evidence>
<keyword evidence="3" id="KW-0687">Ribonucleoprotein</keyword>
<proteinExistence type="inferred from homology"/>
<name>W0DBS6_9AQUI</name>
<evidence type="ECO:0000313" key="6">
    <source>
        <dbReference type="Proteomes" id="UP000018914"/>
    </source>
</evidence>
<dbReference type="PANTHER" id="PTHR10724">
    <property type="entry name" value="30S RIBOSOMAL PROTEIN S1"/>
    <property type="match status" value="1"/>
</dbReference>
<dbReference type="AlphaFoldDB" id="W0DBS6"/>
<evidence type="ECO:0000256" key="2">
    <source>
        <dbReference type="ARBA" id="ARBA00022980"/>
    </source>
</evidence>
<keyword evidence="2 5" id="KW-0689">Ribosomal protein</keyword>
<keyword evidence="6" id="KW-1185">Reference proteome</keyword>
<feature type="domain" description="S1 motif" evidence="4">
    <location>
        <begin position="432"/>
        <end position="494"/>
    </location>
</feature>
<dbReference type="eggNOG" id="COG1098">
    <property type="taxonomic scope" value="Bacteria"/>
</dbReference>
<dbReference type="PATRIC" id="fig|75906.3.peg.427"/>
<dbReference type="STRING" id="75906.THERU_02175"/>
<dbReference type="SUPFAM" id="SSF50249">
    <property type="entry name" value="Nucleic acid-binding proteins"/>
    <property type="match status" value="6"/>
</dbReference>
<dbReference type="HOGENOM" id="CLU_015805_2_1_0"/>
<comment type="similarity">
    <text evidence="1">Belongs to the bacterial ribosomal protein bS1 family.</text>
</comment>
<dbReference type="PROSITE" id="PS50126">
    <property type="entry name" value="S1"/>
    <property type="match status" value="6"/>
</dbReference>
<dbReference type="GO" id="GO:0003729">
    <property type="term" value="F:mRNA binding"/>
    <property type="evidence" value="ECO:0007669"/>
    <property type="project" value="TreeGrafter"/>
</dbReference>
<feature type="domain" description="S1 motif" evidence="4">
    <location>
        <begin position="349"/>
        <end position="415"/>
    </location>
</feature>
<organism evidence="6">
    <name type="scientific">Thermocrinis ruber</name>
    <dbReference type="NCBI Taxonomy" id="75906"/>
    <lineage>
        <taxon>Bacteria</taxon>
        <taxon>Pseudomonadati</taxon>
        <taxon>Aquificota</taxon>
        <taxon>Aquificia</taxon>
        <taxon>Aquificales</taxon>
        <taxon>Aquificaceae</taxon>
        <taxon>Thermocrinis</taxon>
    </lineage>
</organism>
<dbReference type="OrthoDB" id="9804077at2"/>
<feature type="domain" description="S1 motif" evidence="4">
    <location>
        <begin position="181"/>
        <end position="251"/>
    </location>
</feature>
<dbReference type="GO" id="GO:0022627">
    <property type="term" value="C:cytosolic small ribosomal subunit"/>
    <property type="evidence" value="ECO:0007669"/>
    <property type="project" value="TreeGrafter"/>
</dbReference>
<accession>W0DBS6</accession>
<dbReference type="Pfam" id="PF00575">
    <property type="entry name" value="S1"/>
    <property type="match status" value="5"/>
</dbReference>
<dbReference type="eggNOG" id="COG0539">
    <property type="taxonomic scope" value="Bacteria"/>
</dbReference>
<dbReference type="InterPro" id="IPR035104">
    <property type="entry name" value="Ribosomal_protein_S1-like"/>
</dbReference>
<dbReference type="Proteomes" id="UP000018914">
    <property type="component" value="Chromosome"/>
</dbReference>
<evidence type="ECO:0000313" key="5">
    <source>
        <dbReference type="EMBL" id="AHE95671.1"/>
    </source>
</evidence>
<dbReference type="Gene3D" id="2.40.50.140">
    <property type="entry name" value="Nucleic acid-binding proteins"/>
    <property type="match status" value="6"/>
</dbReference>
<feature type="domain" description="S1 motif" evidence="4">
    <location>
        <begin position="98"/>
        <end position="160"/>
    </location>
</feature>
<sequence>MERFENLLEEKLVPNRILRKGEVVRGRIVKIDDRTAYIDVGYKVEAIMPREELPPQTKEGDEIKGILVKFSGGVPVLSFQRYLKERLYGFLKSAQEKGKFVEGRVEEILDDAYVVNISGLKAILPKSEARQGLRKNSRVVAKIKELSDTKEGLKIVLSEKDFIELIKKRKKERILKQLKVGDVIEGRVIKIDPEKGVTLLIKNALRAFLPKEELSWGRDKNPYNYTEVGERLKVKVKRIPKDGEFIFVSLRELKPNPWEKAKEVISKGKVMSGKVVDITEKGVIVELFEGLEGFVPKDEVSYDGSMPKKWENVNVKVLEFNPRAQKLILSIKETLPKPWEEYIKNHPVGSKVKGIVQRFEKASAIIDLGDVKGIIHRSDLSWGRPKRVEEVLTIGEEREFVVLGLEGKFVKLGLKQLQENPWELFLKKYKVGDRVKLKVVSVHPFGAFLEFPEGVEGLLPVSEMDNAKDIKVGDEVEVRIIDIVPHSKVTLSAKEETKVEDIVSEGGESGFTLGELLKKKMKL</sequence>
<dbReference type="GO" id="GO:0006412">
    <property type="term" value="P:translation"/>
    <property type="evidence" value="ECO:0007669"/>
    <property type="project" value="TreeGrafter"/>
</dbReference>
<dbReference type="GO" id="GO:0003735">
    <property type="term" value="F:structural constituent of ribosome"/>
    <property type="evidence" value="ECO:0007669"/>
    <property type="project" value="TreeGrafter"/>
</dbReference>
<dbReference type="PANTHER" id="PTHR10724:SF7">
    <property type="entry name" value="SMALL RIBOSOMAL SUBUNIT PROTEIN BS1C"/>
    <property type="match status" value="1"/>
</dbReference>
<dbReference type="PRINTS" id="PR00681">
    <property type="entry name" value="RIBOSOMALS1"/>
</dbReference>
<dbReference type="EMBL" id="CP007028">
    <property type="protein sequence ID" value="AHE95671.1"/>
    <property type="molecule type" value="Genomic_DNA"/>
</dbReference>